<name>A0A4S8Q374_9ACTN</name>
<sequence length="228" mass="24178">MSNSNPAPAPLDLLAPAAVPDLVMAWGRGRAVSRLTPPPVPVPGGYSCYVNGPGDRIRHVLHDYTPDSLAALGKTLTGYREEIKIAGPVPLLREALSPDWSLDDNGHLMAVAFARQPIEAPAGYRVQVAVIGELLVAAAYDADGNQAASARLGQTGEFGVFDKVITEPEHRRRGLGTAIMRALTDRALDLGMTHGILVGSDEGRGLYESIGWSYVSDFPGARRTTAVA</sequence>
<keyword evidence="2" id="KW-0808">Transferase</keyword>
<evidence type="ECO:0000313" key="2">
    <source>
        <dbReference type="EMBL" id="THV36992.1"/>
    </source>
</evidence>
<comment type="caution">
    <text evidence="2">The sequence shown here is derived from an EMBL/GenBank/DDBJ whole genome shotgun (WGS) entry which is preliminary data.</text>
</comment>
<dbReference type="OrthoDB" id="4966223at2"/>
<dbReference type="CDD" id="cd04301">
    <property type="entry name" value="NAT_SF"/>
    <property type="match status" value="1"/>
</dbReference>
<dbReference type="GO" id="GO:0016747">
    <property type="term" value="F:acyltransferase activity, transferring groups other than amino-acyl groups"/>
    <property type="evidence" value="ECO:0007669"/>
    <property type="project" value="InterPro"/>
</dbReference>
<reference evidence="2 3" key="2">
    <citation type="submission" date="2019-05" db="EMBL/GenBank/DDBJ databases">
        <title>Glycomyces buryatensis sp. nov.</title>
        <authorList>
            <person name="Nikitina E."/>
        </authorList>
    </citation>
    <scope>NUCLEOTIDE SEQUENCE [LARGE SCALE GENOMIC DNA]</scope>
    <source>
        <strain evidence="2 3">18</strain>
    </source>
</reference>
<dbReference type="PROSITE" id="PS51186">
    <property type="entry name" value="GNAT"/>
    <property type="match status" value="1"/>
</dbReference>
<dbReference type="InterPro" id="IPR000182">
    <property type="entry name" value="GNAT_dom"/>
</dbReference>
<evidence type="ECO:0000259" key="1">
    <source>
        <dbReference type="PROSITE" id="PS51186"/>
    </source>
</evidence>
<feature type="domain" description="N-acetyltransferase" evidence="1">
    <location>
        <begin position="90"/>
        <end position="228"/>
    </location>
</feature>
<dbReference type="Pfam" id="PF13508">
    <property type="entry name" value="Acetyltransf_7"/>
    <property type="match status" value="1"/>
</dbReference>
<organism evidence="2 3">
    <name type="scientific">Glycomyces buryatensis</name>
    <dbReference type="NCBI Taxonomy" id="2570927"/>
    <lineage>
        <taxon>Bacteria</taxon>
        <taxon>Bacillati</taxon>
        <taxon>Actinomycetota</taxon>
        <taxon>Actinomycetes</taxon>
        <taxon>Glycomycetales</taxon>
        <taxon>Glycomycetaceae</taxon>
        <taxon>Glycomyces</taxon>
    </lineage>
</organism>
<dbReference type="EMBL" id="STGY01000071">
    <property type="protein sequence ID" value="THV36992.1"/>
    <property type="molecule type" value="Genomic_DNA"/>
</dbReference>
<dbReference type="Gene3D" id="3.40.630.30">
    <property type="match status" value="1"/>
</dbReference>
<dbReference type="InterPro" id="IPR016181">
    <property type="entry name" value="Acyl_CoA_acyltransferase"/>
</dbReference>
<evidence type="ECO:0000313" key="3">
    <source>
        <dbReference type="Proteomes" id="UP000308760"/>
    </source>
</evidence>
<dbReference type="Proteomes" id="UP000308760">
    <property type="component" value="Unassembled WGS sequence"/>
</dbReference>
<protein>
    <submittedName>
        <fullName evidence="2">GNAT family N-acetyltransferase</fullName>
    </submittedName>
</protein>
<dbReference type="RefSeq" id="WP_136536468.1">
    <property type="nucleotide sequence ID" value="NZ_STGY01000071.1"/>
</dbReference>
<reference evidence="3" key="1">
    <citation type="submission" date="2019-04" db="EMBL/GenBank/DDBJ databases">
        <title>Nocardioides xinjiangensis sp. nov.</title>
        <authorList>
            <person name="Liu S."/>
        </authorList>
    </citation>
    <scope>NUCLEOTIDE SEQUENCE [LARGE SCALE GENOMIC DNA]</scope>
    <source>
        <strain evidence="3">18</strain>
    </source>
</reference>
<dbReference type="SUPFAM" id="SSF55729">
    <property type="entry name" value="Acyl-CoA N-acyltransferases (Nat)"/>
    <property type="match status" value="1"/>
</dbReference>
<proteinExistence type="predicted"/>
<gene>
    <name evidence="2" type="ORF">FAB82_20760</name>
</gene>
<dbReference type="AlphaFoldDB" id="A0A4S8Q374"/>
<keyword evidence="3" id="KW-1185">Reference proteome</keyword>
<accession>A0A4S8Q374</accession>